<dbReference type="InterPro" id="IPR000831">
    <property type="entry name" value="Trp_repress"/>
</dbReference>
<protein>
    <recommendedName>
        <fullName evidence="3">TrpR like protein, YerC/YecD</fullName>
    </recommendedName>
</protein>
<organism evidence="1 2">
    <name type="scientific">Candidatus Woesebacteria bacterium GW2011_GWB1_38_8</name>
    <dbReference type="NCBI Taxonomy" id="1618570"/>
    <lineage>
        <taxon>Bacteria</taxon>
        <taxon>Candidatus Woeseibacteriota</taxon>
    </lineage>
</organism>
<accession>A0A0G0LA41</accession>
<dbReference type="Pfam" id="PF01371">
    <property type="entry name" value="Trp_repressor"/>
    <property type="match status" value="1"/>
</dbReference>
<reference evidence="1 2" key="1">
    <citation type="journal article" date="2015" name="Nature">
        <title>rRNA introns, odd ribosomes, and small enigmatic genomes across a large radiation of phyla.</title>
        <authorList>
            <person name="Brown C.T."/>
            <person name="Hug L.A."/>
            <person name="Thomas B.C."/>
            <person name="Sharon I."/>
            <person name="Castelle C.J."/>
            <person name="Singh A."/>
            <person name="Wilkins M.J."/>
            <person name="Williams K.H."/>
            <person name="Banfield J.F."/>
        </authorList>
    </citation>
    <scope>NUCLEOTIDE SEQUENCE [LARGE SCALE GENOMIC DNA]</scope>
</reference>
<dbReference type="InterPro" id="IPR038116">
    <property type="entry name" value="TrpR-like_sf"/>
</dbReference>
<evidence type="ECO:0008006" key="3">
    <source>
        <dbReference type="Google" id="ProtNLM"/>
    </source>
</evidence>
<dbReference type="SUPFAM" id="SSF48295">
    <property type="entry name" value="TrpR-like"/>
    <property type="match status" value="1"/>
</dbReference>
<proteinExistence type="predicted"/>
<dbReference type="InterPro" id="IPR010921">
    <property type="entry name" value="Trp_repressor/repl_initiator"/>
</dbReference>
<gene>
    <name evidence="1" type="ORF">UT08_C0014G0007</name>
</gene>
<comment type="caution">
    <text evidence="1">The sequence shown here is derived from an EMBL/GenBank/DDBJ whole genome shotgun (WGS) entry which is preliminary data.</text>
</comment>
<name>A0A0G0LA41_9BACT</name>
<sequence>MRTSDQNLNISLKKEIETVLAQTLADLRDLNEAKIFLTDFFNESEFEAFSKRLAIAYWLKKGRSYNNIKDNLKVSSATIATVQTMIEKPGFKLALKKAEAEEWANQWAERIKKIVRK</sequence>
<dbReference type="Gene3D" id="1.10.1270.10">
    <property type="entry name" value="TrpR-like"/>
    <property type="match status" value="1"/>
</dbReference>
<evidence type="ECO:0000313" key="1">
    <source>
        <dbReference type="EMBL" id="KKQ84715.1"/>
    </source>
</evidence>
<dbReference type="AlphaFoldDB" id="A0A0G0LA41"/>
<dbReference type="GO" id="GO:0003700">
    <property type="term" value="F:DNA-binding transcription factor activity"/>
    <property type="evidence" value="ECO:0007669"/>
    <property type="project" value="InterPro"/>
</dbReference>
<dbReference type="EMBL" id="LBVL01000014">
    <property type="protein sequence ID" value="KKQ84715.1"/>
    <property type="molecule type" value="Genomic_DNA"/>
</dbReference>
<evidence type="ECO:0000313" key="2">
    <source>
        <dbReference type="Proteomes" id="UP000034081"/>
    </source>
</evidence>
<dbReference type="Proteomes" id="UP000034081">
    <property type="component" value="Unassembled WGS sequence"/>
</dbReference>
<dbReference type="GO" id="GO:0043565">
    <property type="term" value="F:sequence-specific DNA binding"/>
    <property type="evidence" value="ECO:0007669"/>
    <property type="project" value="InterPro"/>
</dbReference>
<dbReference type="STRING" id="1618570.UT08_C0014G0007"/>